<evidence type="ECO:0000256" key="2">
    <source>
        <dbReference type="ARBA" id="ARBA00011738"/>
    </source>
</evidence>
<feature type="domain" description="Trehalose synthase N-terminal" evidence="8">
    <location>
        <begin position="47"/>
        <end position="198"/>
    </location>
</feature>
<evidence type="ECO:0000259" key="7">
    <source>
        <dbReference type="Pfam" id="PF00534"/>
    </source>
</evidence>
<dbReference type="InterPro" id="IPR052078">
    <property type="entry name" value="Trehalose_Metab_GTase"/>
</dbReference>
<protein>
    <submittedName>
        <fullName evidence="9">Glycosyltransferase</fullName>
        <ecNumber evidence="9">2.4.-.-</ecNumber>
    </submittedName>
</protein>
<dbReference type="Pfam" id="PF21269">
    <property type="entry name" value="TreT_GT1"/>
    <property type="match status" value="1"/>
</dbReference>
<gene>
    <name evidence="9" type="ORF">ACFPGP_10390</name>
</gene>
<dbReference type="PANTHER" id="PTHR47779">
    <property type="entry name" value="SYNTHASE (CCG-9), PUTATIVE (AFU_ORTHOLOGUE AFUA_3G12100)-RELATED"/>
    <property type="match status" value="1"/>
</dbReference>
<dbReference type="SUPFAM" id="SSF53756">
    <property type="entry name" value="UDP-Glycosyltransferase/glycogen phosphorylase"/>
    <property type="match status" value="1"/>
</dbReference>
<evidence type="ECO:0000256" key="4">
    <source>
        <dbReference type="ARBA" id="ARBA00022676"/>
    </source>
</evidence>
<dbReference type="EC" id="2.4.-.-" evidence="9"/>
<evidence type="ECO:0000256" key="3">
    <source>
        <dbReference type="ARBA" id="ARBA00022526"/>
    </source>
</evidence>
<dbReference type="PANTHER" id="PTHR47779:SF1">
    <property type="entry name" value="SYNTHASE (CCG-9), PUTATIVE (AFU_ORTHOLOGUE AFUA_3G12100)-RELATED"/>
    <property type="match status" value="1"/>
</dbReference>
<keyword evidence="5 9" id="KW-0808">Transferase</keyword>
<feature type="domain" description="Glycosyl transferase family 1" evidence="7">
    <location>
        <begin position="273"/>
        <end position="456"/>
    </location>
</feature>
<evidence type="ECO:0000259" key="8">
    <source>
        <dbReference type="Pfam" id="PF21269"/>
    </source>
</evidence>
<dbReference type="Gene3D" id="3.40.50.2000">
    <property type="entry name" value="Glycogen Phosphorylase B"/>
    <property type="match status" value="2"/>
</dbReference>
<keyword evidence="10" id="KW-1185">Reference proteome</keyword>
<accession>A0ABW0BJC0</accession>
<comment type="caution">
    <text evidence="9">The sequence shown here is derived from an EMBL/GenBank/DDBJ whole genome shotgun (WGS) entry which is preliminary data.</text>
</comment>
<reference evidence="10" key="1">
    <citation type="journal article" date="2019" name="Int. J. Syst. Evol. Microbiol.">
        <title>The Global Catalogue of Microorganisms (GCM) 10K type strain sequencing project: providing services to taxonomists for standard genome sequencing and annotation.</title>
        <authorList>
            <consortium name="The Broad Institute Genomics Platform"/>
            <consortium name="The Broad Institute Genome Sequencing Center for Infectious Disease"/>
            <person name="Wu L."/>
            <person name="Ma J."/>
        </authorList>
    </citation>
    <scope>NUCLEOTIDE SEQUENCE [LARGE SCALE GENOMIC DNA]</scope>
    <source>
        <strain evidence="10">DFY41</strain>
    </source>
</reference>
<dbReference type="EMBL" id="JBHSKD010000009">
    <property type="protein sequence ID" value="MFC5177082.1"/>
    <property type="molecule type" value="Genomic_DNA"/>
</dbReference>
<dbReference type="RefSeq" id="WP_378589829.1">
    <property type="nucleotide sequence ID" value="NZ_JBHSKD010000009.1"/>
</dbReference>
<comment type="subunit">
    <text evidence="2">Homodimer.</text>
</comment>
<dbReference type="GO" id="GO:0016757">
    <property type="term" value="F:glycosyltransferase activity"/>
    <property type="evidence" value="ECO:0007669"/>
    <property type="project" value="UniProtKB-KW"/>
</dbReference>
<keyword evidence="4 9" id="KW-0328">Glycosyltransferase</keyword>
<evidence type="ECO:0000256" key="6">
    <source>
        <dbReference type="ARBA" id="ARBA00023277"/>
    </source>
</evidence>
<evidence type="ECO:0000256" key="5">
    <source>
        <dbReference type="ARBA" id="ARBA00022679"/>
    </source>
</evidence>
<comment type="similarity">
    <text evidence="1">Belongs to the glycosyltransferase group 1 family. Glycosyltransferase 4 subfamily.</text>
</comment>
<keyword evidence="3" id="KW-0313">Glucose metabolism</keyword>
<evidence type="ECO:0000313" key="9">
    <source>
        <dbReference type="EMBL" id="MFC5177082.1"/>
    </source>
</evidence>
<organism evidence="9 10">
    <name type="scientific">Nocardioides taihuensis</name>
    <dbReference type="NCBI Taxonomy" id="1835606"/>
    <lineage>
        <taxon>Bacteria</taxon>
        <taxon>Bacillati</taxon>
        <taxon>Actinomycetota</taxon>
        <taxon>Actinomycetes</taxon>
        <taxon>Propionibacteriales</taxon>
        <taxon>Nocardioidaceae</taxon>
        <taxon>Nocardioides</taxon>
    </lineage>
</organism>
<dbReference type="InterPro" id="IPR049438">
    <property type="entry name" value="TreT_GT1"/>
</dbReference>
<dbReference type="Proteomes" id="UP001596087">
    <property type="component" value="Unassembled WGS sequence"/>
</dbReference>
<dbReference type="Pfam" id="PF00534">
    <property type="entry name" value="Glycos_transf_1"/>
    <property type="match status" value="1"/>
</dbReference>
<sequence>MGGVQEVHVQDVPLEMLASQQAPGRAEELRARAQRAVALLGHRTVWNISSTAHGGGVAEMLQTVLAYGRGAGVDTRWLVIEGSPEFFTVTKRIHNLLHGFPGDGGGLGRAELEVYQAVLDADFAAIAERVRPGDLVLLHDPQTAGLVDGIRGLGAIPLWRCHIGRDGHNPSTTRGWHFLHGLVGDAAGFVFSRESYAPDWVPRDRLTVIAPSLDPFSPKNQPLDDADVQAVLRRASLVADGIRGIEPVGPRFVRRDGSVGTVRAHIGLLVDDEPVPEEARVVLQVSRWDRLKDMGGLLAGFAGRLDRLPDDVHLLLVGPDVAGVDDDPEGAEVLEECREFRLELPAAARARIHLAQLPMDDGDENALLVNALQRHATVVVQKSLEEGFGLTVTEPMWKARPVVASAVGGIRDQIVDGESGLLLADPRDADEMVAALTRLLDDPSYAARLGAAARERVRERFLPDRHLVQYGELFDRVAR</sequence>
<evidence type="ECO:0000256" key="1">
    <source>
        <dbReference type="ARBA" id="ARBA00009481"/>
    </source>
</evidence>
<proteinExistence type="inferred from homology"/>
<dbReference type="InterPro" id="IPR001296">
    <property type="entry name" value="Glyco_trans_1"/>
</dbReference>
<evidence type="ECO:0000313" key="10">
    <source>
        <dbReference type="Proteomes" id="UP001596087"/>
    </source>
</evidence>
<keyword evidence="6" id="KW-0119">Carbohydrate metabolism</keyword>
<name>A0ABW0BJC0_9ACTN</name>